<keyword evidence="4" id="KW-0963">Cytoplasm</keyword>
<evidence type="ECO:0000256" key="9">
    <source>
        <dbReference type="ARBA" id="ARBA00023172"/>
    </source>
</evidence>
<reference evidence="13" key="1">
    <citation type="submission" date="2018-05" db="EMBL/GenBank/DDBJ databases">
        <authorList>
            <person name="Lanie J.A."/>
            <person name="Ng W.-L."/>
            <person name="Kazmierczak K.M."/>
            <person name="Andrzejewski T.M."/>
            <person name="Davidsen T.M."/>
            <person name="Wayne K.J."/>
            <person name="Tettelin H."/>
            <person name="Glass J.I."/>
            <person name="Rusch D."/>
            <person name="Podicherti R."/>
            <person name="Tsui H.-C.T."/>
            <person name="Winkler M.E."/>
        </authorList>
    </citation>
    <scope>NUCLEOTIDE SEQUENCE</scope>
</reference>
<dbReference type="InterPro" id="IPR011932">
    <property type="entry name" value="Recomb_XerD"/>
</dbReference>
<dbReference type="Gene3D" id="1.10.443.10">
    <property type="entry name" value="Intergrase catalytic core"/>
    <property type="match status" value="1"/>
</dbReference>
<dbReference type="InterPro" id="IPR004107">
    <property type="entry name" value="Integrase_SAM-like_N"/>
</dbReference>
<evidence type="ECO:0000259" key="12">
    <source>
        <dbReference type="PROSITE" id="PS51900"/>
    </source>
</evidence>
<dbReference type="InterPro" id="IPR050090">
    <property type="entry name" value="Tyrosine_recombinase_XerCD"/>
</dbReference>
<dbReference type="GO" id="GO:0003677">
    <property type="term" value="F:DNA binding"/>
    <property type="evidence" value="ECO:0007669"/>
    <property type="project" value="UniProtKB-KW"/>
</dbReference>
<dbReference type="EMBL" id="UINC01001018">
    <property type="protein sequence ID" value="SUZ67678.1"/>
    <property type="molecule type" value="Genomic_DNA"/>
</dbReference>
<keyword evidence="7" id="KW-0229">DNA integration</keyword>
<dbReference type="NCBIfam" id="NF040815">
    <property type="entry name" value="recomb_XerA_Arch"/>
    <property type="match status" value="1"/>
</dbReference>
<dbReference type="Pfam" id="PF00589">
    <property type="entry name" value="Phage_integrase"/>
    <property type="match status" value="1"/>
</dbReference>
<dbReference type="PANTHER" id="PTHR30349">
    <property type="entry name" value="PHAGE INTEGRASE-RELATED"/>
    <property type="match status" value="1"/>
</dbReference>
<dbReference type="GO" id="GO:0005737">
    <property type="term" value="C:cytoplasm"/>
    <property type="evidence" value="ECO:0007669"/>
    <property type="project" value="UniProtKB-SubCell"/>
</dbReference>
<dbReference type="GO" id="GO:0009009">
    <property type="term" value="F:site-specific recombinase activity"/>
    <property type="evidence" value="ECO:0007669"/>
    <property type="project" value="InterPro"/>
</dbReference>
<feature type="domain" description="Tyr recombinase" evidence="11">
    <location>
        <begin position="95"/>
        <end position="279"/>
    </location>
</feature>
<comment type="similarity">
    <text evidence="2">Belongs to the 'phage' integrase family. XerD subfamily.</text>
</comment>
<keyword evidence="8" id="KW-0238">DNA-binding</keyword>
<dbReference type="NCBIfam" id="NF001399">
    <property type="entry name" value="PRK00283.1"/>
    <property type="match status" value="1"/>
</dbReference>
<dbReference type="InterPro" id="IPR010998">
    <property type="entry name" value="Integrase_recombinase_N"/>
</dbReference>
<accession>A0A381PMH3</accession>
<dbReference type="SUPFAM" id="SSF56349">
    <property type="entry name" value="DNA breaking-rejoining enzymes"/>
    <property type="match status" value="1"/>
</dbReference>
<evidence type="ECO:0000313" key="13">
    <source>
        <dbReference type="EMBL" id="SUZ67678.1"/>
    </source>
</evidence>
<dbReference type="InterPro" id="IPR013762">
    <property type="entry name" value="Integrase-like_cat_sf"/>
</dbReference>
<evidence type="ECO:0000256" key="8">
    <source>
        <dbReference type="ARBA" id="ARBA00023125"/>
    </source>
</evidence>
<dbReference type="HAMAP" id="MF_01808">
    <property type="entry name" value="Recomb_XerC_XerD"/>
    <property type="match status" value="1"/>
</dbReference>
<evidence type="ECO:0000256" key="3">
    <source>
        <dbReference type="ARBA" id="ARBA00015810"/>
    </source>
</evidence>
<dbReference type="NCBIfam" id="TIGR02225">
    <property type="entry name" value="recomb_XerD"/>
    <property type="match status" value="1"/>
</dbReference>
<keyword evidence="10" id="KW-0131">Cell cycle</keyword>
<dbReference type="PROSITE" id="PS51898">
    <property type="entry name" value="TYR_RECOMBINASE"/>
    <property type="match status" value="1"/>
</dbReference>
<keyword evidence="5" id="KW-0132">Cell division</keyword>
<comment type="subcellular location">
    <subcellularLocation>
        <location evidence="1">Cytoplasm</location>
    </subcellularLocation>
</comment>
<evidence type="ECO:0000256" key="4">
    <source>
        <dbReference type="ARBA" id="ARBA00022490"/>
    </source>
</evidence>
<evidence type="ECO:0000256" key="10">
    <source>
        <dbReference type="ARBA" id="ARBA00023306"/>
    </source>
</evidence>
<dbReference type="Gene3D" id="1.10.150.130">
    <property type="match status" value="1"/>
</dbReference>
<keyword evidence="9" id="KW-0233">DNA recombination</keyword>
<evidence type="ECO:0000256" key="5">
    <source>
        <dbReference type="ARBA" id="ARBA00022618"/>
    </source>
</evidence>
<dbReference type="InterPro" id="IPR011010">
    <property type="entry name" value="DNA_brk_join_enz"/>
</dbReference>
<evidence type="ECO:0000256" key="1">
    <source>
        <dbReference type="ARBA" id="ARBA00004496"/>
    </source>
</evidence>
<dbReference type="Pfam" id="PF02899">
    <property type="entry name" value="Phage_int_SAM_1"/>
    <property type="match status" value="1"/>
</dbReference>
<evidence type="ECO:0000259" key="11">
    <source>
        <dbReference type="PROSITE" id="PS51898"/>
    </source>
</evidence>
<dbReference type="PANTHER" id="PTHR30349:SF81">
    <property type="entry name" value="TYROSINE RECOMBINASE XERC"/>
    <property type="match status" value="1"/>
</dbReference>
<keyword evidence="6" id="KW-0159">Chromosome partition</keyword>
<dbReference type="InterPro" id="IPR002104">
    <property type="entry name" value="Integrase_catalytic"/>
</dbReference>
<dbReference type="PROSITE" id="PS51900">
    <property type="entry name" value="CB"/>
    <property type="match status" value="1"/>
</dbReference>
<dbReference type="InterPro" id="IPR023009">
    <property type="entry name" value="Tyrosine_recombinase_XerC/XerD"/>
</dbReference>
<dbReference type="GO" id="GO:0007059">
    <property type="term" value="P:chromosome segregation"/>
    <property type="evidence" value="ECO:0007669"/>
    <property type="project" value="UniProtKB-KW"/>
</dbReference>
<dbReference type="AlphaFoldDB" id="A0A381PMH3"/>
<name>A0A381PMH3_9ZZZZ</name>
<evidence type="ECO:0000256" key="7">
    <source>
        <dbReference type="ARBA" id="ARBA00022908"/>
    </source>
</evidence>
<protein>
    <recommendedName>
        <fullName evidence="3">Tyrosine recombinase XerD</fullName>
    </recommendedName>
</protein>
<proteinExistence type="inferred from homology"/>
<dbReference type="GO" id="GO:0006310">
    <property type="term" value="P:DNA recombination"/>
    <property type="evidence" value="ECO:0007669"/>
    <property type="project" value="UniProtKB-KW"/>
</dbReference>
<organism evidence="13">
    <name type="scientific">marine metagenome</name>
    <dbReference type="NCBI Taxonomy" id="408172"/>
    <lineage>
        <taxon>unclassified sequences</taxon>
        <taxon>metagenomes</taxon>
        <taxon>ecological metagenomes</taxon>
    </lineage>
</organism>
<gene>
    <name evidence="13" type="ORF">METZ01_LOCUS20532</name>
</gene>
<evidence type="ECO:0000256" key="2">
    <source>
        <dbReference type="ARBA" id="ARBA00010450"/>
    </source>
</evidence>
<feature type="domain" description="Core-binding (CB)" evidence="12">
    <location>
        <begin position="1"/>
        <end position="74"/>
    </location>
</feature>
<dbReference type="HAMAP" id="MF_01807">
    <property type="entry name" value="Recomb_XerD"/>
    <property type="match status" value="1"/>
</dbReference>
<evidence type="ECO:0000256" key="6">
    <source>
        <dbReference type="ARBA" id="ARBA00022829"/>
    </source>
</evidence>
<dbReference type="CDD" id="cd00798">
    <property type="entry name" value="INT_XerDC_C"/>
    <property type="match status" value="1"/>
</dbReference>
<dbReference type="GO" id="GO:0051301">
    <property type="term" value="P:cell division"/>
    <property type="evidence" value="ECO:0007669"/>
    <property type="project" value="UniProtKB-KW"/>
</dbReference>
<sequence length="285" mass="32585">MYLRVEKNLAPNTVDAYKRDITRYLDFTGKDSDPDTVETAQIQAYIRGLSDAHLKPTSIRRNLSVIRAFHAYLVDEGAAATNPSELVDMPKMPKHLPDVLSVDEIDTLLSVIDTSKPAGLRDRAMLELLYSTGLRVSEMTSLTMLDILEGKEWLRVTGKGSKERIVPLGNEAVKWLERYINESRETFIKKGKNTDHLFLNYRGNAISRKGVWMFVKRYAADCGMEKRISPHTLRHSFATHLLEGGADLRAVQQMLGHADISTTQIYTHLDKTYLKEIHREYHPRW</sequence>
<dbReference type="InterPro" id="IPR044068">
    <property type="entry name" value="CB"/>
</dbReference>